<comment type="caution">
    <text evidence="2">The sequence shown here is derived from an EMBL/GenBank/DDBJ whole genome shotgun (WGS) entry which is preliminary data.</text>
</comment>
<evidence type="ECO:0000256" key="1">
    <source>
        <dbReference type="SAM" id="MobiDB-lite"/>
    </source>
</evidence>
<sequence length="77" mass="7574">MQTWAAAAVLALLVGCRAPQPEGQVRLERAPAPSTLQVDARPAPATRTAAWPTPPGAQGAAAAPAPQRAAGPVGGGT</sequence>
<proteinExistence type="predicted"/>
<protein>
    <submittedName>
        <fullName evidence="2">Uncharacterized protein</fullName>
    </submittedName>
</protein>
<evidence type="ECO:0000313" key="3">
    <source>
        <dbReference type="Proteomes" id="UP001596317"/>
    </source>
</evidence>
<dbReference type="EMBL" id="JBHSWB010000001">
    <property type="protein sequence ID" value="MFC6659231.1"/>
    <property type="molecule type" value="Genomic_DNA"/>
</dbReference>
<accession>A0ABW1ZEI8</accession>
<feature type="region of interest" description="Disordered" evidence="1">
    <location>
        <begin position="25"/>
        <end position="77"/>
    </location>
</feature>
<gene>
    <name evidence="2" type="ORF">ACFP90_01770</name>
</gene>
<organism evidence="2 3">
    <name type="scientific">Deinococcus multiflagellatus</name>
    <dbReference type="NCBI Taxonomy" id="1656887"/>
    <lineage>
        <taxon>Bacteria</taxon>
        <taxon>Thermotogati</taxon>
        <taxon>Deinococcota</taxon>
        <taxon>Deinococci</taxon>
        <taxon>Deinococcales</taxon>
        <taxon>Deinococcaceae</taxon>
        <taxon>Deinococcus</taxon>
    </lineage>
</organism>
<keyword evidence="3" id="KW-1185">Reference proteome</keyword>
<reference evidence="3" key="1">
    <citation type="journal article" date="2019" name="Int. J. Syst. Evol. Microbiol.">
        <title>The Global Catalogue of Microorganisms (GCM) 10K type strain sequencing project: providing services to taxonomists for standard genome sequencing and annotation.</title>
        <authorList>
            <consortium name="The Broad Institute Genomics Platform"/>
            <consortium name="The Broad Institute Genome Sequencing Center for Infectious Disease"/>
            <person name="Wu L."/>
            <person name="Ma J."/>
        </authorList>
    </citation>
    <scope>NUCLEOTIDE SEQUENCE [LARGE SCALE GENOMIC DNA]</scope>
    <source>
        <strain evidence="3">CCUG 63830</strain>
    </source>
</reference>
<dbReference type="RefSeq" id="WP_380053760.1">
    <property type="nucleotide sequence ID" value="NZ_JBHSWB010000001.1"/>
</dbReference>
<feature type="compositionally biased region" description="Low complexity" evidence="1">
    <location>
        <begin position="40"/>
        <end position="71"/>
    </location>
</feature>
<dbReference type="Proteomes" id="UP001596317">
    <property type="component" value="Unassembled WGS sequence"/>
</dbReference>
<name>A0ABW1ZEI8_9DEIO</name>
<evidence type="ECO:0000313" key="2">
    <source>
        <dbReference type="EMBL" id="MFC6659231.1"/>
    </source>
</evidence>